<feature type="compositionally biased region" description="Basic residues" evidence="2">
    <location>
        <begin position="1"/>
        <end position="11"/>
    </location>
</feature>
<name>A0A117QAH4_STRCK</name>
<dbReference type="Proteomes" id="UP000053398">
    <property type="component" value="Unassembled WGS sequence"/>
</dbReference>
<dbReference type="EMBL" id="LMWP01000048">
    <property type="protein sequence ID" value="KUN17579.1"/>
    <property type="molecule type" value="Genomic_DNA"/>
</dbReference>
<dbReference type="Gene3D" id="1.10.443.10">
    <property type="entry name" value="Intergrase catalytic core"/>
    <property type="match status" value="1"/>
</dbReference>
<dbReference type="GO" id="GO:0015074">
    <property type="term" value="P:DNA integration"/>
    <property type="evidence" value="ECO:0007669"/>
    <property type="project" value="InterPro"/>
</dbReference>
<comment type="caution">
    <text evidence="3">The sequence shown here is derived from an EMBL/GenBank/DDBJ whole genome shotgun (WGS) entry which is preliminary data.</text>
</comment>
<evidence type="ECO:0008006" key="5">
    <source>
        <dbReference type="Google" id="ProtNLM"/>
    </source>
</evidence>
<evidence type="ECO:0000256" key="1">
    <source>
        <dbReference type="ARBA" id="ARBA00023172"/>
    </source>
</evidence>
<dbReference type="RefSeq" id="WP_059266280.1">
    <property type="nucleotide sequence ID" value="NZ_KQ948370.1"/>
</dbReference>
<dbReference type="InterPro" id="IPR013762">
    <property type="entry name" value="Integrase-like_cat_sf"/>
</dbReference>
<gene>
    <name evidence="3" type="ORF">AQJ11_37590</name>
</gene>
<evidence type="ECO:0000256" key="2">
    <source>
        <dbReference type="SAM" id="MobiDB-lite"/>
    </source>
</evidence>
<sequence>MRHIRLGRGRAQHGAALPLRSRRPRGTPLSDQEVKACRLVIRHRADEEADDPLVEAGPLQADTVDLDELRRMVRALNRTTVRGKPDAAVLLLAWWMAAPASEPARLNLHDAKITTVKIEEEDGRQRPRPAPGLTGGGTAVP</sequence>
<proteinExistence type="predicted"/>
<keyword evidence="1" id="KW-0233">DNA recombination</keyword>
<accession>A0A117QAH4</accession>
<dbReference type="AlphaFoldDB" id="A0A117QAH4"/>
<reference evidence="3 4" key="1">
    <citation type="submission" date="2015-10" db="EMBL/GenBank/DDBJ databases">
        <title>Draft genome sequence of Streptomyces corchorusii DSM 40340, type strain for the species Streptomyces corchorusii.</title>
        <authorList>
            <person name="Ruckert C."/>
            <person name="Winkler A."/>
            <person name="Kalinowski J."/>
            <person name="Kampfer P."/>
            <person name="Glaeser S."/>
        </authorList>
    </citation>
    <scope>NUCLEOTIDE SEQUENCE [LARGE SCALE GENOMIC DNA]</scope>
    <source>
        <strain evidence="3 4">DSM 40340</strain>
    </source>
</reference>
<dbReference type="InterPro" id="IPR011010">
    <property type="entry name" value="DNA_brk_join_enz"/>
</dbReference>
<keyword evidence="4" id="KW-1185">Reference proteome</keyword>
<organism evidence="3 4">
    <name type="scientific">Streptomyces corchorusii</name>
    <name type="common">Streptomyces chibaensis</name>
    <dbReference type="NCBI Taxonomy" id="1903"/>
    <lineage>
        <taxon>Bacteria</taxon>
        <taxon>Bacillati</taxon>
        <taxon>Actinomycetota</taxon>
        <taxon>Actinomycetes</taxon>
        <taxon>Kitasatosporales</taxon>
        <taxon>Streptomycetaceae</taxon>
        <taxon>Streptomyces</taxon>
    </lineage>
</organism>
<feature type="region of interest" description="Disordered" evidence="2">
    <location>
        <begin position="117"/>
        <end position="141"/>
    </location>
</feature>
<feature type="region of interest" description="Disordered" evidence="2">
    <location>
        <begin position="1"/>
        <end position="31"/>
    </location>
</feature>
<dbReference type="GO" id="GO:0003677">
    <property type="term" value="F:DNA binding"/>
    <property type="evidence" value="ECO:0007669"/>
    <property type="project" value="InterPro"/>
</dbReference>
<evidence type="ECO:0000313" key="3">
    <source>
        <dbReference type="EMBL" id="KUN17579.1"/>
    </source>
</evidence>
<dbReference type="SUPFAM" id="SSF56349">
    <property type="entry name" value="DNA breaking-rejoining enzymes"/>
    <property type="match status" value="1"/>
</dbReference>
<evidence type="ECO:0000313" key="4">
    <source>
        <dbReference type="Proteomes" id="UP000053398"/>
    </source>
</evidence>
<protein>
    <recommendedName>
        <fullName evidence="5">Integrase</fullName>
    </recommendedName>
</protein>
<dbReference type="GO" id="GO:0006310">
    <property type="term" value="P:DNA recombination"/>
    <property type="evidence" value="ECO:0007669"/>
    <property type="project" value="UniProtKB-KW"/>
</dbReference>